<evidence type="ECO:0000256" key="10">
    <source>
        <dbReference type="ARBA" id="ARBA00047979"/>
    </source>
</evidence>
<evidence type="ECO:0000256" key="3">
    <source>
        <dbReference type="ARBA" id="ARBA00012641"/>
    </source>
</evidence>
<keyword evidence="6 14" id="KW-0735">Signal-anchor</keyword>
<dbReference type="PANTHER" id="PTHR10896">
    <property type="entry name" value="GALACTOSYLGALACTOSYLXYLOSYLPROTEIN 3-BETA-GLUCURONOSYLTRANSFERASE BETA-1,3-GLUCURONYLTRANSFERASE"/>
    <property type="match status" value="1"/>
</dbReference>
<dbReference type="PANTHER" id="PTHR10896:SF30">
    <property type="entry name" value="GALACTOSYLGALACTOSYLXYLOSYLPROTEIN 3-BETA-GLUCURONOSYLTRANSFERASE"/>
    <property type="match status" value="1"/>
</dbReference>
<evidence type="ECO:0000313" key="15">
    <source>
        <dbReference type="Proteomes" id="UP000095284"/>
    </source>
</evidence>
<keyword evidence="8 14" id="KW-0472">Membrane</keyword>
<evidence type="ECO:0000256" key="13">
    <source>
        <dbReference type="PIRSR" id="PIRSR605027-4"/>
    </source>
</evidence>
<dbReference type="InterPro" id="IPR005027">
    <property type="entry name" value="Glyco_trans_43"/>
</dbReference>
<feature type="binding site" evidence="12">
    <location>
        <position position="152"/>
    </location>
    <ligand>
        <name>Mn(2+)</name>
        <dbReference type="ChEBI" id="CHEBI:29035"/>
    </ligand>
</feature>
<dbReference type="InterPro" id="IPR029044">
    <property type="entry name" value="Nucleotide-diphossugar_trans"/>
</dbReference>
<evidence type="ECO:0000256" key="6">
    <source>
        <dbReference type="ARBA" id="ARBA00022968"/>
    </source>
</evidence>
<accession>A0A1I7RNI7</accession>
<feature type="transmembrane region" description="Helical" evidence="14">
    <location>
        <begin position="36"/>
        <end position="56"/>
    </location>
</feature>
<keyword evidence="14" id="KW-0333">Golgi apparatus</keyword>
<dbReference type="GO" id="GO:0046872">
    <property type="term" value="F:metal ion binding"/>
    <property type="evidence" value="ECO:0007669"/>
    <property type="project" value="UniProtKB-KW"/>
</dbReference>
<keyword evidence="12 14" id="KW-0464">Manganese</keyword>
<evidence type="ECO:0000256" key="14">
    <source>
        <dbReference type="RuleBase" id="RU363127"/>
    </source>
</evidence>
<comment type="similarity">
    <text evidence="2 14">Belongs to the glycosyltransferase 43 family.</text>
</comment>
<dbReference type="Proteomes" id="UP000095284">
    <property type="component" value="Unplaced"/>
</dbReference>
<evidence type="ECO:0000256" key="2">
    <source>
        <dbReference type="ARBA" id="ARBA00007706"/>
    </source>
</evidence>
<evidence type="ECO:0000256" key="5">
    <source>
        <dbReference type="ARBA" id="ARBA00022692"/>
    </source>
</evidence>
<proteinExistence type="inferred from homology"/>
<evidence type="ECO:0000256" key="12">
    <source>
        <dbReference type="PIRSR" id="PIRSR605027-3"/>
    </source>
</evidence>
<dbReference type="GO" id="GO:0000139">
    <property type="term" value="C:Golgi membrane"/>
    <property type="evidence" value="ECO:0007669"/>
    <property type="project" value="UniProtKB-SubCell"/>
</dbReference>
<dbReference type="SUPFAM" id="SSF53448">
    <property type="entry name" value="Nucleotide-diphospho-sugar transferases"/>
    <property type="match status" value="1"/>
</dbReference>
<dbReference type="GO" id="GO:0015018">
    <property type="term" value="F:galactosylgalactosylxylosylprotein 3-beta-glucuronosyltransferase activity"/>
    <property type="evidence" value="ECO:0007669"/>
    <property type="project" value="UniProtKB-UniRule"/>
</dbReference>
<comment type="pathway">
    <text evidence="14">Protein modification; protein glycosylation.</text>
</comment>
<dbReference type="EC" id="2.4.1.135" evidence="3 14"/>
<organism evidence="15 16">
    <name type="scientific">Bursaphelenchus xylophilus</name>
    <name type="common">Pinewood nematode worm</name>
    <name type="synonym">Aphelenchoides xylophilus</name>
    <dbReference type="NCBI Taxonomy" id="6326"/>
    <lineage>
        <taxon>Eukaryota</taxon>
        <taxon>Metazoa</taxon>
        <taxon>Ecdysozoa</taxon>
        <taxon>Nematoda</taxon>
        <taxon>Chromadorea</taxon>
        <taxon>Rhabditida</taxon>
        <taxon>Tylenchina</taxon>
        <taxon>Tylenchomorpha</taxon>
        <taxon>Aphelenchoidea</taxon>
        <taxon>Aphelenchoididae</taxon>
        <taxon>Bursaphelenchus</taxon>
    </lineage>
</organism>
<evidence type="ECO:0000256" key="7">
    <source>
        <dbReference type="ARBA" id="ARBA00022989"/>
    </source>
</evidence>
<keyword evidence="4 14" id="KW-0808">Transferase</keyword>
<keyword evidence="12 14" id="KW-0479">Metal-binding</keyword>
<dbReference type="UniPathway" id="UPA00378"/>
<evidence type="ECO:0000256" key="4">
    <source>
        <dbReference type="ARBA" id="ARBA00022679"/>
    </source>
</evidence>
<keyword evidence="7 14" id="KW-1133">Transmembrane helix</keyword>
<dbReference type="GO" id="GO:0005975">
    <property type="term" value="P:carbohydrate metabolic process"/>
    <property type="evidence" value="ECO:0007669"/>
    <property type="project" value="TreeGrafter"/>
</dbReference>
<name>A0A1I7RNI7_BURXY</name>
<evidence type="ECO:0000256" key="8">
    <source>
        <dbReference type="ARBA" id="ARBA00023136"/>
    </source>
</evidence>
<feature type="active site" description="Proton donor/acceptor" evidence="11">
    <location>
        <position position="237"/>
    </location>
</feature>
<dbReference type="Pfam" id="PF03360">
    <property type="entry name" value="Glyco_transf_43"/>
    <property type="match status" value="1"/>
</dbReference>
<dbReference type="Gene3D" id="3.90.550.10">
    <property type="entry name" value="Spore Coat Polysaccharide Biosynthesis Protein SpsA, Chain A"/>
    <property type="match status" value="1"/>
</dbReference>
<keyword evidence="5 14" id="KW-0812">Transmembrane</keyword>
<dbReference type="AlphaFoldDB" id="A0A1I7RNI7"/>
<dbReference type="GO" id="GO:0050650">
    <property type="term" value="P:chondroitin sulfate proteoglycan biosynthetic process"/>
    <property type="evidence" value="ECO:0007669"/>
    <property type="project" value="TreeGrafter"/>
</dbReference>
<sequence length="319" mass="36935">MHHRIKDKPVMSSILQALVGSQDSQNYFNNPQRSQAFIISKMFLQFSAILLLGMLIGRRFTSDKSYVVFVNNGAQHPRQNGSLDYPDNTIVVITPTVQKPERLGDLTMQVILYVSHHYKHRGWAQRNLAFEYLRQHRNQFGKNDVIYFADDDNAYNYRIFDDYIRKVTRMGVWAVGTSGSTYVESPVVEEGKVVGFHVMFRPERKYATDMSGFALNIDVLLNSNATFNLHCAGTVPEECFLRQVNVPYDQLEPFGYGTREDKEIYVWHRRTAKAHVLPWPTNGYAIEEEKIQPRSCDRLRNINHVTYEEIKLLSELGDD</sequence>
<dbReference type="WBParaSite" id="BXY_0227300.1">
    <property type="protein sequence ID" value="BXY_0227300.1"/>
    <property type="gene ID" value="BXY_0227300"/>
</dbReference>
<feature type="site" description="Interaction with galactose moiety of substrate glycoprotein" evidence="13">
    <location>
        <position position="184"/>
    </location>
</feature>
<protein>
    <recommendedName>
        <fullName evidence="3 14">Galactosylgalactosylxylosylprotein 3-beta-glucuronosyltransferase</fullName>
        <ecNumber evidence="3 14">2.4.1.135</ecNumber>
    </recommendedName>
</protein>
<evidence type="ECO:0000256" key="1">
    <source>
        <dbReference type="ARBA" id="ARBA00004606"/>
    </source>
</evidence>
<comment type="catalytic activity">
    <reaction evidence="10 14">
        <text>3-O-(beta-D-galactosyl-(1-&gt;3)-beta-D-galactosyl-(1-&gt;4)-beta-D-xylosyl)-L-seryl-[protein] + UDP-alpha-D-glucuronate = 3-O-(beta-D-GlcA-(1-&gt;3)-beta-D-Gal-(1-&gt;3)-beta-D-Gal-(1-&gt;4)-beta-D-Xyl)-L-seryl-[protein] + UDP + H(+)</text>
        <dbReference type="Rhea" id="RHEA:24168"/>
        <dbReference type="Rhea" id="RHEA-COMP:12571"/>
        <dbReference type="Rhea" id="RHEA-COMP:12573"/>
        <dbReference type="ChEBI" id="CHEBI:15378"/>
        <dbReference type="ChEBI" id="CHEBI:58052"/>
        <dbReference type="ChEBI" id="CHEBI:58223"/>
        <dbReference type="ChEBI" id="CHEBI:132090"/>
        <dbReference type="ChEBI" id="CHEBI:132093"/>
        <dbReference type="EC" id="2.4.1.135"/>
    </reaction>
</comment>
<evidence type="ECO:0000313" key="16">
    <source>
        <dbReference type="WBParaSite" id="BXY_0227300.1"/>
    </source>
</evidence>
<comment type="subcellular location">
    <subcellularLocation>
        <location evidence="14">Golgi apparatus membrane</location>
        <topology evidence="14">Single-pass type II membrane protein</topology>
    </subcellularLocation>
    <subcellularLocation>
        <location evidence="1">Membrane</location>
        <topology evidence="1">Single-pass type II membrane protein</topology>
    </subcellularLocation>
</comment>
<evidence type="ECO:0000256" key="11">
    <source>
        <dbReference type="PIRSR" id="PIRSR605027-1"/>
    </source>
</evidence>
<comment type="cofactor">
    <cofactor evidence="12 14">
        <name>Mn(2+)</name>
        <dbReference type="ChEBI" id="CHEBI:29035"/>
    </cofactor>
</comment>
<keyword evidence="9" id="KW-0325">Glycoprotein</keyword>
<evidence type="ECO:0000256" key="9">
    <source>
        <dbReference type="ARBA" id="ARBA00023180"/>
    </source>
</evidence>
<reference evidence="16" key="1">
    <citation type="submission" date="2016-11" db="UniProtKB">
        <authorList>
            <consortium name="WormBaseParasite"/>
        </authorList>
    </citation>
    <scope>IDENTIFICATION</scope>
</reference>